<dbReference type="Gene3D" id="1.10.357.10">
    <property type="entry name" value="Tetracycline Repressor, domain 2"/>
    <property type="match status" value="1"/>
</dbReference>
<dbReference type="InterPro" id="IPR001647">
    <property type="entry name" value="HTH_TetR"/>
</dbReference>
<evidence type="ECO:0000313" key="4">
    <source>
        <dbReference type="EMBL" id="MCQ4770091.1"/>
    </source>
</evidence>
<dbReference type="GO" id="GO:0003677">
    <property type="term" value="F:DNA binding"/>
    <property type="evidence" value="ECO:0007669"/>
    <property type="project" value="UniProtKB-UniRule"/>
</dbReference>
<keyword evidence="1 2" id="KW-0238">DNA-binding</keyword>
<evidence type="ECO:0000256" key="1">
    <source>
        <dbReference type="ARBA" id="ARBA00023125"/>
    </source>
</evidence>
<dbReference type="PROSITE" id="PS50977">
    <property type="entry name" value="HTH_TETR_2"/>
    <property type="match status" value="1"/>
</dbReference>
<dbReference type="InterPro" id="IPR050624">
    <property type="entry name" value="HTH-type_Tx_Regulator"/>
</dbReference>
<feature type="DNA-binding region" description="H-T-H motif" evidence="2">
    <location>
        <begin position="28"/>
        <end position="47"/>
    </location>
</feature>
<comment type="caution">
    <text evidence="4">The sequence shown here is derived from an EMBL/GenBank/DDBJ whole genome shotgun (WGS) entry which is preliminary data.</text>
</comment>
<accession>A0AAW5JJ60</accession>
<protein>
    <submittedName>
        <fullName evidence="4">TetR/AcrR family transcriptional regulator C-terminal domain-containing protein</fullName>
    </submittedName>
</protein>
<dbReference type="Pfam" id="PF00440">
    <property type="entry name" value="TetR_N"/>
    <property type="match status" value="1"/>
</dbReference>
<dbReference type="EMBL" id="JANFYS010000010">
    <property type="protein sequence ID" value="MCQ4770091.1"/>
    <property type="molecule type" value="Genomic_DNA"/>
</dbReference>
<gene>
    <name evidence="4" type="ORF">NE579_06380</name>
</gene>
<feature type="domain" description="HTH tetR-type" evidence="3">
    <location>
        <begin position="5"/>
        <end position="65"/>
    </location>
</feature>
<proteinExistence type="predicted"/>
<dbReference type="PANTHER" id="PTHR43479:SF7">
    <property type="entry name" value="TETR-FAMILY TRANSCRIPTIONAL REGULATOR"/>
    <property type="match status" value="1"/>
</dbReference>
<name>A0AAW5JJ60_9FIRM</name>
<organism evidence="4 5">
    <name type="scientific">Intestinimonas massiliensis</name>
    <name type="common">ex Afouda et al. 2020</name>
    <dbReference type="NCBI Taxonomy" id="1673721"/>
    <lineage>
        <taxon>Bacteria</taxon>
        <taxon>Bacillati</taxon>
        <taxon>Bacillota</taxon>
        <taxon>Clostridia</taxon>
        <taxon>Eubacteriales</taxon>
        <taxon>Intestinimonas</taxon>
    </lineage>
</organism>
<dbReference type="Proteomes" id="UP001204562">
    <property type="component" value="Unassembled WGS sequence"/>
</dbReference>
<evidence type="ECO:0000259" key="3">
    <source>
        <dbReference type="PROSITE" id="PS50977"/>
    </source>
</evidence>
<reference evidence="4" key="1">
    <citation type="submission" date="2022-06" db="EMBL/GenBank/DDBJ databases">
        <title>Isolation of gut microbiota from human fecal samples.</title>
        <authorList>
            <person name="Pamer E.G."/>
            <person name="Barat B."/>
            <person name="Waligurski E."/>
            <person name="Medina S."/>
            <person name="Paddock L."/>
            <person name="Mostad J."/>
        </authorList>
    </citation>
    <scope>NUCLEOTIDE SEQUENCE</scope>
    <source>
        <strain evidence="4">DFI.9.91</strain>
    </source>
</reference>
<sequence length="189" mass="21858">MPDSNITKRALAQTMKDLMAERPFAKISVGDICERCGMNRKSFYYHFRDKHDLVNWIFQTEFIETVHLTDYANAWVFLGAICAYFYQERDFYRSALLIEGQNSFRGYFIETVSPFLKAFTEDIFQGVEDPAFYITFFEDAFMAAILRWLTGSQPMSAEVFSQQLRDVLVNVARKTLSELAENAPAPSES</sequence>
<evidence type="ECO:0000313" key="5">
    <source>
        <dbReference type="Proteomes" id="UP001204562"/>
    </source>
</evidence>
<dbReference type="AlphaFoldDB" id="A0AAW5JJ60"/>
<dbReference type="PANTHER" id="PTHR43479">
    <property type="entry name" value="ACREF/ENVCD OPERON REPRESSOR-RELATED"/>
    <property type="match status" value="1"/>
</dbReference>
<dbReference type="InterPro" id="IPR009057">
    <property type="entry name" value="Homeodomain-like_sf"/>
</dbReference>
<dbReference type="SUPFAM" id="SSF46689">
    <property type="entry name" value="Homeodomain-like"/>
    <property type="match status" value="1"/>
</dbReference>
<evidence type="ECO:0000256" key="2">
    <source>
        <dbReference type="PROSITE-ProRule" id="PRU00335"/>
    </source>
</evidence>
<dbReference type="Pfam" id="PF14278">
    <property type="entry name" value="TetR_C_8"/>
    <property type="match status" value="1"/>
</dbReference>
<dbReference type="InterPro" id="IPR039532">
    <property type="entry name" value="TetR_C_Firmicutes"/>
</dbReference>
<dbReference type="RefSeq" id="WP_256303625.1">
    <property type="nucleotide sequence ID" value="NZ_JANFYS010000010.1"/>
</dbReference>